<name>A0A645CQ24_9ZZZZ</name>
<dbReference type="SMART" id="SM00966">
    <property type="entry name" value="SpoVT_AbrB"/>
    <property type="match status" value="1"/>
</dbReference>
<accession>A0A645CQ24</accession>
<protein>
    <recommendedName>
        <fullName evidence="1">SpoVT-AbrB domain-containing protein</fullName>
    </recommendedName>
</protein>
<reference evidence="2" key="1">
    <citation type="submission" date="2019-08" db="EMBL/GenBank/DDBJ databases">
        <authorList>
            <person name="Kucharzyk K."/>
            <person name="Murdoch R.W."/>
            <person name="Higgins S."/>
            <person name="Loffler F."/>
        </authorList>
    </citation>
    <scope>NUCLEOTIDE SEQUENCE</scope>
</reference>
<dbReference type="GO" id="GO:0003677">
    <property type="term" value="F:DNA binding"/>
    <property type="evidence" value="ECO:0007669"/>
    <property type="project" value="InterPro"/>
</dbReference>
<dbReference type="EMBL" id="VSSQ01029042">
    <property type="protein sequence ID" value="MPM79005.1"/>
    <property type="molecule type" value="Genomic_DNA"/>
</dbReference>
<dbReference type="Gene3D" id="2.10.260.10">
    <property type="match status" value="1"/>
</dbReference>
<dbReference type="AlphaFoldDB" id="A0A645CQ24"/>
<feature type="domain" description="SpoVT-AbrB" evidence="1">
    <location>
        <begin position="8"/>
        <end position="53"/>
    </location>
</feature>
<gene>
    <name evidence="2" type="ORF">SDC9_126021</name>
</gene>
<dbReference type="SUPFAM" id="SSF89447">
    <property type="entry name" value="AbrB/MazE/MraZ-like"/>
    <property type="match status" value="1"/>
</dbReference>
<dbReference type="InterPro" id="IPR037914">
    <property type="entry name" value="SpoVT-AbrB_sf"/>
</dbReference>
<dbReference type="InterPro" id="IPR007159">
    <property type="entry name" value="SpoVT-AbrB_dom"/>
</dbReference>
<dbReference type="Pfam" id="PF04014">
    <property type="entry name" value="MazE_antitoxin"/>
    <property type="match status" value="1"/>
</dbReference>
<proteinExistence type="predicted"/>
<evidence type="ECO:0000259" key="1">
    <source>
        <dbReference type="SMART" id="SM00966"/>
    </source>
</evidence>
<organism evidence="2">
    <name type="scientific">bioreactor metagenome</name>
    <dbReference type="NCBI Taxonomy" id="1076179"/>
    <lineage>
        <taxon>unclassified sequences</taxon>
        <taxon>metagenomes</taxon>
        <taxon>ecological metagenomes</taxon>
    </lineage>
</organism>
<comment type="caution">
    <text evidence="2">The sequence shown here is derived from an EMBL/GenBank/DDBJ whole genome shotgun (WGS) entry which is preliminary data.</text>
</comment>
<evidence type="ECO:0000313" key="2">
    <source>
        <dbReference type="EMBL" id="MPM79005.1"/>
    </source>
</evidence>
<sequence>MIQRKLQTTGKGSFIVTLPIHVVLALGLKKGTTLEIVLENNHIVLTPASEVTRQDVDRTGAPTTA</sequence>